<dbReference type="Gene3D" id="3.40.50.200">
    <property type="entry name" value="Peptidase S8/S53 domain"/>
    <property type="match status" value="1"/>
</dbReference>
<keyword evidence="14" id="KW-0472">Membrane</keyword>
<dbReference type="InterPro" id="IPR015500">
    <property type="entry name" value="Peptidase_S8_subtilisin-rel"/>
</dbReference>
<dbReference type="STRING" id="1859473.BG261_00615"/>
<dbReference type="InterPro" id="IPR003137">
    <property type="entry name" value="PA_domain"/>
</dbReference>
<keyword evidence="2" id="KW-0134">Cell wall</keyword>
<evidence type="ECO:0000256" key="6">
    <source>
        <dbReference type="ARBA" id="ARBA00022737"/>
    </source>
</evidence>
<evidence type="ECO:0000259" key="16">
    <source>
        <dbReference type="PROSITE" id="PS50847"/>
    </source>
</evidence>
<dbReference type="InterPro" id="IPR000209">
    <property type="entry name" value="Peptidase_S8/S53_dom"/>
</dbReference>
<keyword evidence="14" id="KW-0812">Transmembrane</keyword>
<dbReference type="PROSITE" id="PS00136">
    <property type="entry name" value="SUBTILASE_ASP"/>
    <property type="match status" value="1"/>
</dbReference>
<dbReference type="PANTHER" id="PTHR43399">
    <property type="entry name" value="SUBTILISIN-RELATED"/>
    <property type="match status" value="1"/>
</dbReference>
<evidence type="ECO:0000256" key="7">
    <source>
        <dbReference type="ARBA" id="ARBA00022801"/>
    </source>
</evidence>
<keyword evidence="7 11" id="KW-0378">Hydrolase</keyword>
<dbReference type="PROSITE" id="PS00138">
    <property type="entry name" value="SUBTILASE_SER"/>
    <property type="match status" value="1"/>
</dbReference>
<feature type="region of interest" description="Disordered" evidence="13">
    <location>
        <begin position="1617"/>
        <end position="1703"/>
    </location>
</feature>
<feature type="compositionally biased region" description="Basic and acidic residues" evidence="13">
    <location>
        <begin position="1650"/>
        <end position="1662"/>
    </location>
</feature>
<evidence type="ECO:0000256" key="11">
    <source>
        <dbReference type="PROSITE-ProRule" id="PRU01240"/>
    </source>
</evidence>
<dbReference type="Gene3D" id="2.60.40.10">
    <property type="entry name" value="Immunoglobulins"/>
    <property type="match status" value="2"/>
</dbReference>
<dbReference type="OrthoDB" id="9798386at2"/>
<evidence type="ECO:0000313" key="18">
    <source>
        <dbReference type="Proteomes" id="UP000178622"/>
    </source>
</evidence>
<keyword evidence="8 11" id="KW-0720">Serine protease</keyword>
<dbReference type="InterPro" id="IPR046450">
    <property type="entry name" value="PA_dom_sf"/>
</dbReference>
<evidence type="ECO:0000256" key="2">
    <source>
        <dbReference type="ARBA" id="ARBA00022512"/>
    </source>
</evidence>
<keyword evidence="6" id="KW-0677">Repeat</keyword>
<feature type="chain" id="PRO_5009450736" description="Gram-positive cocci surface proteins LPxTG domain-containing protein" evidence="15">
    <location>
        <begin position="26"/>
        <end position="1747"/>
    </location>
</feature>
<dbReference type="GO" id="GO:0006508">
    <property type="term" value="P:proteolysis"/>
    <property type="evidence" value="ECO:0007669"/>
    <property type="project" value="UniProtKB-KW"/>
</dbReference>
<keyword evidence="18" id="KW-1185">Reference proteome</keyword>
<evidence type="ECO:0000256" key="4">
    <source>
        <dbReference type="ARBA" id="ARBA00022670"/>
    </source>
</evidence>
<dbReference type="Gene3D" id="3.50.30.30">
    <property type="match status" value="1"/>
</dbReference>
<evidence type="ECO:0000256" key="13">
    <source>
        <dbReference type="SAM" id="MobiDB-lite"/>
    </source>
</evidence>
<feature type="compositionally biased region" description="Polar residues" evidence="13">
    <location>
        <begin position="387"/>
        <end position="402"/>
    </location>
</feature>
<keyword evidence="9" id="KW-0572">Peptidoglycan-anchor</keyword>
<evidence type="ECO:0000256" key="12">
    <source>
        <dbReference type="RuleBase" id="RU003355"/>
    </source>
</evidence>
<dbReference type="NCBIfam" id="TIGR01167">
    <property type="entry name" value="LPXTG_anchor"/>
    <property type="match status" value="1"/>
</dbReference>
<feature type="active site" description="Charge relay system" evidence="10 11">
    <location>
        <position position="611"/>
    </location>
</feature>
<dbReference type="PRINTS" id="PR00723">
    <property type="entry name" value="SUBTILISIN"/>
</dbReference>
<dbReference type="SUPFAM" id="SSF52025">
    <property type="entry name" value="PA domain"/>
    <property type="match status" value="1"/>
</dbReference>
<gene>
    <name evidence="17" type="ORF">BG261_00615</name>
</gene>
<dbReference type="Pfam" id="PF00082">
    <property type="entry name" value="Peptidase_S8"/>
    <property type="match status" value="1"/>
</dbReference>
<evidence type="ECO:0000256" key="9">
    <source>
        <dbReference type="ARBA" id="ARBA00023088"/>
    </source>
</evidence>
<organism evidence="17 18">
    <name type="scientific">Floricoccus tropicus</name>
    <dbReference type="NCBI Taxonomy" id="1859473"/>
    <lineage>
        <taxon>Bacteria</taxon>
        <taxon>Bacillati</taxon>
        <taxon>Bacillota</taxon>
        <taxon>Bacilli</taxon>
        <taxon>Lactobacillales</taxon>
        <taxon>Streptococcaceae</taxon>
        <taxon>Floricoccus</taxon>
    </lineage>
</organism>
<evidence type="ECO:0000256" key="10">
    <source>
        <dbReference type="PIRSR" id="PIRSR615500-1"/>
    </source>
</evidence>
<dbReference type="InterPro" id="IPR023827">
    <property type="entry name" value="Peptidase_S8_Asp-AS"/>
</dbReference>
<dbReference type="PROSITE" id="PS50847">
    <property type="entry name" value="GRAM_POS_ANCHORING"/>
    <property type="match status" value="1"/>
</dbReference>
<comment type="similarity">
    <text evidence="1 11 12">Belongs to the peptidase S8 family.</text>
</comment>
<evidence type="ECO:0000256" key="5">
    <source>
        <dbReference type="ARBA" id="ARBA00022729"/>
    </source>
</evidence>
<dbReference type="GO" id="GO:0004252">
    <property type="term" value="F:serine-type endopeptidase activity"/>
    <property type="evidence" value="ECO:0007669"/>
    <property type="project" value="UniProtKB-UniRule"/>
</dbReference>
<dbReference type="Pfam" id="PF06280">
    <property type="entry name" value="fn3_5"/>
    <property type="match status" value="1"/>
</dbReference>
<dbReference type="CDD" id="cd02133">
    <property type="entry name" value="PA_C5a_like"/>
    <property type="match status" value="1"/>
</dbReference>
<feature type="domain" description="Gram-positive cocci surface proteins LPxTG" evidence="16">
    <location>
        <begin position="1705"/>
        <end position="1743"/>
    </location>
</feature>
<dbReference type="CDD" id="cd07475">
    <property type="entry name" value="Peptidases_S8_C5a_Peptidase"/>
    <property type="match status" value="1"/>
</dbReference>
<dbReference type="InterPro" id="IPR010435">
    <property type="entry name" value="C5a/SBT2-like_Fn3"/>
</dbReference>
<dbReference type="EMBL" id="MKIR01000001">
    <property type="protein sequence ID" value="OFI50420.1"/>
    <property type="molecule type" value="Genomic_DNA"/>
</dbReference>
<comment type="caution">
    <text evidence="17">The sequence shown here is derived from an EMBL/GenBank/DDBJ whole genome shotgun (WGS) entry which is preliminary data.</text>
</comment>
<feature type="active site" description="Charge relay system" evidence="10 11">
    <location>
        <position position="221"/>
    </location>
</feature>
<dbReference type="InterPro" id="IPR051048">
    <property type="entry name" value="Peptidase_S8/S53_subtilisin"/>
</dbReference>
<feature type="signal peptide" evidence="15">
    <location>
        <begin position="1"/>
        <end position="25"/>
    </location>
</feature>
<name>A0A1E8GQ86_9LACT</name>
<evidence type="ECO:0000256" key="1">
    <source>
        <dbReference type="ARBA" id="ARBA00011073"/>
    </source>
</evidence>
<keyword evidence="4 11" id="KW-0645">Protease</keyword>
<dbReference type="InterPro" id="IPR023828">
    <property type="entry name" value="Peptidase_S8_Ser-AS"/>
</dbReference>
<dbReference type="Proteomes" id="UP000178622">
    <property type="component" value="Unassembled WGS sequence"/>
</dbReference>
<accession>A0A1E8GQ86</accession>
<dbReference type="InterPro" id="IPR013783">
    <property type="entry name" value="Ig-like_fold"/>
</dbReference>
<dbReference type="Gene3D" id="2.60.40.1710">
    <property type="entry name" value="Subtilisin-like superfamily"/>
    <property type="match status" value="1"/>
</dbReference>
<evidence type="ECO:0000256" key="3">
    <source>
        <dbReference type="ARBA" id="ARBA00022525"/>
    </source>
</evidence>
<keyword evidence="14" id="KW-1133">Transmembrane helix</keyword>
<dbReference type="InterPro" id="IPR034216">
    <property type="entry name" value="C5a_Peptidase"/>
</dbReference>
<dbReference type="Pfam" id="PF02225">
    <property type="entry name" value="PA"/>
    <property type="match status" value="1"/>
</dbReference>
<proteinExistence type="inferred from homology"/>
<reference evidence="18" key="1">
    <citation type="submission" date="2016-09" db="EMBL/GenBank/DDBJ databases">
        <title>Draft genome sequence of a novel species of the family Streptococcaceae isolated from flowers.</title>
        <authorList>
            <person name="Chuah L.-O."/>
            <person name="Yap K.-P."/>
            <person name="Thong K.L."/>
            <person name="Liong M.T."/>
            <person name="Ahmad R."/>
            <person name="Rusul G."/>
        </authorList>
    </citation>
    <scope>NUCLEOTIDE SEQUENCE [LARGE SCALE GENOMIC DNA]</scope>
    <source>
        <strain evidence="18">DF1</strain>
    </source>
</reference>
<protein>
    <recommendedName>
        <fullName evidence="16">Gram-positive cocci surface proteins LPxTG domain-containing protein</fullName>
    </recommendedName>
</protein>
<sequence length="1747" mass="190157">MKKELKKSAIVTAGFLLLSTPVLQAATVYAEDSQKESTVSSAKYENELKEYLQNQSQLKNEDNTKSFYDTVKEQLKLEGIIKDGGSETEIDQNQRIRVIVQLDKNAAIDKVGTSSGNKRSIEKIEKEIDSVKGNQESVKNEIEKIAGAKARRSFGYLVNAFSIDIKLADYDKIKDLNGVLAVTPAQVFYPTDADANSLGQVQKVWEEHQLKGEGMVVSIIDTGIDSSHKDLYLSNKSSGRLNKDSATALGKGKYFTEKVPFGYNYADGSTEIVDTTGSMHGQHVAGIAASNGDIKGVAPEAQLLAMKVFSNNTAYKGCYSDDVIAAIEDSVKLGADVINMSLGSPAANTDIDDPQSQAIKKASDAGVISVISAGNSGTSGSTGDGNPKNQFDTPELSTTGSPGVTPEALTVASSENSKVKIETIKEIKGLVKFDSIPDLNDGSTTVFTQAESDYSGLKSEHKLVDLGLGTEDDYTSDKKDELKGNIALISRGAITFTEKAKRAKDNGAVAVIIYNNTDGLVSMSLDDKEFPTLGFSQADGAKLVEASKSGKNVAFDFNMATINNVEAGKMSDFSSWGPTPELNFKPEISAPGGNIYSLANDNKYQNMSGTSMAAPFVAGSEALILQAIKQKNLNLSGSELVKFAKNSALSTSVPIIDLDHTKEIISPRRQGAGQINVAAAIENNVSLANKADGNGTITLREIGRSSTFTVTLKNNGSKDETYTFNDYGGVYTQKTDENKEIYDTKIEKASIKTDSNKVTIKAGESKDITFTVNLPYDFAENQFVEGFVGFDGVDVPNLVIPYMGFFGKYDSGKIIDPLIYEDGHSAPNQSGYLISDNNYVLGIVKDKAGKTNVDPKKIAISPDNKDKVQDYAVPVLYFNKNFNEAKYEIVDDKDKTIRELSIDNSGQKDYYASGKWSNHTVTSATWSGEVFDKKTGKDTQVKDGQYKYKVTVSPKTGGADQTTYIPITVDNIAPKLDKLSVNKNGNIVFQASDELSGLNEGVVAISLNGQKTTIEVAKKGDTYESVQSFTDYFEKGKNNIELAISDNAGNSTYASTIYETSKDGLLAYNIADGDSINQATAGFDEENKTFEITGSYKENTTIFVNGVEVKTDENGLFKVSIPLTNSTKEVIFSEDKSGKKEISKIAVNVNIVGPEVTVNGLGENSLINTTDDKYTISGNVKDASDVILYNPNTKEQIPVEVEESGNFSQEVKLNYGDNLYYVVASNEIGNETYVGITIASSGSTSLSSDVLSLDNLDSGLMLINTESEHYDKSAKSLTVTGKLAYPVQNFTLNGEKVQYDPNTLQFSYKLKNITTGTYRLQAYVQDDRLNNGRPLVNYAYQIWVDDKLPSLQLKGIEEHNGKLAAYTNLNPYTVKATITDNLSGYNFAINNSHVYSDKAYEVFNEKFFAGKPAVDVNYDVEVLEEDTSKMTALLVDELQNKTQLDFTVSHHKKDIEAPSISSSNTEWTNKSIILSSDNYQAVKDAAGNFEKPVLYYSTDNKVWTEVPNDISVVENGTYYFKYKDKYGNESSVSTFEVKNIRTAIAGKPTVNLIVDKDKEKVTVELGIDSKDEITKVKYSLDDGKTWQEYDKPFEIKKDTVLQFKTFDKAGNESEITSTKISIKATNQKPTPIPKPDDKKPKPVPNPGEDGNNKDKNKDKDKNNNNQEGSGTKGPIGIIGNNGNGGNTANSGKVGYKNSSSVRKNLPSTGEEKALWATIGAGIIALAGGLFFYKRKKNKDESDEDSQN</sequence>
<dbReference type="Pfam" id="PF00746">
    <property type="entry name" value="Gram_pos_anchor"/>
    <property type="match status" value="1"/>
</dbReference>
<keyword evidence="3" id="KW-0964">Secreted</keyword>
<evidence type="ECO:0000313" key="17">
    <source>
        <dbReference type="EMBL" id="OFI50420.1"/>
    </source>
</evidence>
<dbReference type="PROSITE" id="PS51892">
    <property type="entry name" value="SUBTILASE"/>
    <property type="match status" value="1"/>
</dbReference>
<feature type="active site" description="Charge relay system" evidence="10 11">
    <location>
        <position position="280"/>
    </location>
</feature>
<feature type="transmembrane region" description="Helical" evidence="14">
    <location>
        <begin position="1713"/>
        <end position="1732"/>
    </location>
</feature>
<dbReference type="PANTHER" id="PTHR43399:SF4">
    <property type="entry name" value="CELL WALL-ASSOCIATED PROTEASE"/>
    <property type="match status" value="1"/>
</dbReference>
<dbReference type="GO" id="GO:0016020">
    <property type="term" value="C:membrane"/>
    <property type="evidence" value="ECO:0007669"/>
    <property type="project" value="InterPro"/>
</dbReference>
<feature type="region of interest" description="Disordered" evidence="13">
    <location>
        <begin position="373"/>
        <end position="405"/>
    </location>
</feature>
<feature type="compositionally biased region" description="Polar residues" evidence="13">
    <location>
        <begin position="1617"/>
        <end position="1627"/>
    </location>
</feature>
<dbReference type="InterPro" id="IPR019931">
    <property type="entry name" value="LPXTG_anchor"/>
</dbReference>
<dbReference type="InterPro" id="IPR036852">
    <property type="entry name" value="Peptidase_S8/S53_dom_sf"/>
</dbReference>
<feature type="compositionally biased region" description="Low complexity" evidence="13">
    <location>
        <begin position="373"/>
        <end position="386"/>
    </location>
</feature>
<dbReference type="SUPFAM" id="SSF52743">
    <property type="entry name" value="Subtilisin-like"/>
    <property type="match status" value="1"/>
</dbReference>
<dbReference type="RefSeq" id="WP_070791188.1">
    <property type="nucleotide sequence ID" value="NZ_MKIR01000001.1"/>
</dbReference>
<keyword evidence="5 15" id="KW-0732">Signal</keyword>
<evidence type="ECO:0000256" key="8">
    <source>
        <dbReference type="ARBA" id="ARBA00022825"/>
    </source>
</evidence>
<evidence type="ECO:0000256" key="14">
    <source>
        <dbReference type="SAM" id="Phobius"/>
    </source>
</evidence>
<evidence type="ECO:0000256" key="15">
    <source>
        <dbReference type="SAM" id="SignalP"/>
    </source>
</evidence>